<evidence type="ECO:0000256" key="1">
    <source>
        <dbReference type="ARBA" id="ARBA00000448"/>
    </source>
</evidence>
<organism evidence="8 9">
    <name type="scientific">Didymodactylos carnosus</name>
    <dbReference type="NCBI Taxonomy" id="1234261"/>
    <lineage>
        <taxon>Eukaryota</taxon>
        <taxon>Metazoa</taxon>
        <taxon>Spiralia</taxon>
        <taxon>Gnathifera</taxon>
        <taxon>Rotifera</taxon>
        <taxon>Eurotatoria</taxon>
        <taxon>Bdelloidea</taxon>
        <taxon>Philodinida</taxon>
        <taxon>Philodinidae</taxon>
        <taxon>Didymodactylos</taxon>
    </lineage>
</organism>
<feature type="non-terminal residue" evidence="8">
    <location>
        <position position="1"/>
    </location>
</feature>
<dbReference type="Proteomes" id="UP000682733">
    <property type="component" value="Unassembled WGS sequence"/>
</dbReference>
<dbReference type="EMBL" id="CAJOBA010117157">
    <property type="protein sequence ID" value="CAF4570423.1"/>
    <property type="molecule type" value="Genomic_DNA"/>
</dbReference>
<dbReference type="PANTHER" id="PTHR30620">
    <property type="entry name" value="PERIPLASMIC BETA-GLUCOSIDASE-RELATED"/>
    <property type="match status" value="1"/>
</dbReference>
<dbReference type="InterPro" id="IPR036881">
    <property type="entry name" value="Glyco_hydro_3_C_sf"/>
</dbReference>
<dbReference type="InterPro" id="IPR036962">
    <property type="entry name" value="Glyco_hydro_3_N_sf"/>
</dbReference>
<dbReference type="EC" id="3.2.1.21" evidence="3"/>
<sequence>DDLLHDQWGFSGLVISDYMAINEMIVHGIGDLKHVSALALKSGVDMDMVSNAFLDTLNTLLKQCVITQRQIDTACRKVLEAKYKLGLFDDPYRYCDNTRAQTEILTDENRFVAKEVAKRSIVLLKNAHQTLPLKRQGTI</sequence>
<evidence type="ECO:0000259" key="7">
    <source>
        <dbReference type="Pfam" id="PF00933"/>
    </source>
</evidence>
<comment type="catalytic activity">
    <reaction evidence="1">
        <text>Hydrolysis of terminal, non-reducing beta-D-glucosyl residues with release of beta-D-glucose.</text>
        <dbReference type="EC" id="3.2.1.21"/>
    </reaction>
</comment>
<evidence type="ECO:0000256" key="2">
    <source>
        <dbReference type="ARBA" id="ARBA00005336"/>
    </source>
</evidence>
<dbReference type="Gene3D" id="3.20.20.300">
    <property type="entry name" value="Glycoside hydrolase, family 3, N-terminal domain"/>
    <property type="match status" value="1"/>
</dbReference>
<comment type="caution">
    <text evidence="8">The sequence shown here is derived from an EMBL/GenBank/DDBJ whole genome shotgun (WGS) entry which is preliminary data.</text>
</comment>
<evidence type="ECO:0000313" key="8">
    <source>
        <dbReference type="EMBL" id="CAF4570423.1"/>
    </source>
</evidence>
<protein>
    <recommendedName>
        <fullName evidence="3">beta-glucosidase</fullName>
        <ecNumber evidence="3">3.2.1.21</ecNumber>
    </recommendedName>
</protein>
<comment type="similarity">
    <text evidence="2">Belongs to the glycosyl hydrolase 3 family.</text>
</comment>
<dbReference type="Gene3D" id="3.40.50.1700">
    <property type="entry name" value="Glycoside hydrolase family 3 C-terminal domain"/>
    <property type="match status" value="1"/>
</dbReference>
<dbReference type="GO" id="GO:0008422">
    <property type="term" value="F:beta-glucosidase activity"/>
    <property type="evidence" value="ECO:0007669"/>
    <property type="project" value="UniProtKB-EC"/>
</dbReference>
<dbReference type="GO" id="GO:0009251">
    <property type="term" value="P:glucan catabolic process"/>
    <property type="evidence" value="ECO:0007669"/>
    <property type="project" value="TreeGrafter"/>
</dbReference>
<keyword evidence="4" id="KW-0732">Signal</keyword>
<dbReference type="AlphaFoldDB" id="A0A8S2YL21"/>
<proteinExistence type="inferred from homology"/>
<gene>
    <name evidence="8" type="ORF">TMI583_LOCUS50150</name>
</gene>
<dbReference type="SUPFAM" id="SSF51445">
    <property type="entry name" value="(Trans)glycosidases"/>
    <property type="match status" value="1"/>
</dbReference>
<feature type="non-terminal residue" evidence="8">
    <location>
        <position position="139"/>
    </location>
</feature>
<accession>A0A8S2YL21</accession>
<dbReference type="Pfam" id="PF00933">
    <property type="entry name" value="Glyco_hydro_3"/>
    <property type="match status" value="1"/>
</dbReference>
<evidence type="ECO:0000256" key="5">
    <source>
        <dbReference type="ARBA" id="ARBA00022801"/>
    </source>
</evidence>
<dbReference type="InterPro" id="IPR001764">
    <property type="entry name" value="Glyco_hydro_3_N"/>
</dbReference>
<dbReference type="InterPro" id="IPR017853">
    <property type="entry name" value="GH"/>
</dbReference>
<evidence type="ECO:0000256" key="3">
    <source>
        <dbReference type="ARBA" id="ARBA00012744"/>
    </source>
</evidence>
<evidence type="ECO:0000256" key="6">
    <source>
        <dbReference type="ARBA" id="ARBA00023295"/>
    </source>
</evidence>
<keyword evidence="5" id="KW-0378">Hydrolase</keyword>
<evidence type="ECO:0000313" key="9">
    <source>
        <dbReference type="Proteomes" id="UP000682733"/>
    </source>
</evidence>
<feature type="domain" description="Glycoside hydrolase family 3 N-terminal" evidence="7">
    <location>
        <begin position="2"/>
        <end position="80"/>
    </location>
</feature>
<dbReference type="InterPro" id="IPR051915">
    <property type="entry name" value="Cellulose_Degrad_GH3"/>
</dbReference>
<dbReference type="PANTHER" id="PTHR30620:SF16">
    <property type="entry name" value="LYSOSOMAL BETA GLUCOSIDASE"/>
    <property type="match status" value="1"/>
</dbReference>
<keyword evidence="6" id="KW-0326">Glycosidase</keyword>
<evidence type="ECO:0000256" key="4">
    <source>
        <dbReference type="ARBA" id="ARBA00022729"/>
    </source>
</evidence>
<reference evidence="8" key="1">
    <citation type="submission" date="2021-02" db="EMBL/GenBank/DDBJ databases">
        <authorList>
            <person name="Nowell W R."/>
        </authorList>
    </citation>
    <scope>NUCLEOTIDE SEQUENCE</scope>
</reference>
<name>A0A8S2YL21_9BILA</name>